<evidence type="ECO:0000313" key="1">
    <source>
        <dbReference type="EMBL" id="KAH7659055.1"/>
    </source>
</evidence>
<protein>
    <submittedName>
        <fullName evidence="1">Uncharacterized protein</fullName>
    </submittedName>
</protein>
<gene>
    <name evidence="1" type="ORF">IHE45_16G007600</name>
</gene>
<comment type="caution">
    <text evidence="1">The sequence shown here is derived from an EMBL/GenBank/DDBJ whole genome shotgun (WGS) entry which is preliminary data.</text>
</comment>
<feature type="non-terminal residue" evidence="1">
    <location>
        <position position="70"/>
    </location>
</feature>
<evidence type="ECO:0000313" key="2">
    <source>
        <dbReference type="Proteomes" id="UP000827976"/>
    </source>
</evidence>
<sequence length="70" mass="7571">MVRVFPKLGSSSNKENIQMGSSNDQREASAGNPPPAGAAAMELRPIEHPSEPPQYDKPITCPQPEPPILY</sequence>
<proteinExistence type="predicted"/>
<reference evidence="2" key="1">
    <citation type="journal article" date="2022" name="Nat. Commun.">
        <title>Chromosome evolution and the genetic basis of agronomically important traits in greater yam.</title>
        <authorList>
            <person name="Bredeson J.V."/>
            <person name="Lyons J.B."/>
            <person name="Oniyinde I.O."/>
            <person name="Okereke N.R."/>
            <person name="Kolade O."/>
            <person name="Nnabue I."/>
            <person name="Nwadili C.O."/>
            <person name="Hribova E."/>
            <person name="Parker M."/>
            <person name="Nwogha J."/>
            <person name="Shu S."/>
            <person name="Carlson J."/>
            <person name="Kariba R."/>
            <person name="Muthemba S."/>
            <person name="Knop K."/>
            <person name="Barton G.J."/>
            <person name="Sherwood A.V."/>
            <person name="Lopez-Montes A."/>
            <person name="Asiedu R."/>
            <person name="Jamnadass R."/>
            <person name="Muchugi A."/>
            <person name="Goodstein D."/>
            <person name="Egesi C.N."/>
            <person name="Featherston J."/>
            <person name="Asfaw A."/>
            <person name="Simpson G.G."/>
            <person name="Dolezel J."/>
            <person name="Hendre P.S."/>
            <person name="Van Deynze A."/>
            <person name="Kumar P.L."/>
            <person name="Obidiegwu J.E."/>
            <person name="Bhattacharjee R."/>
            <person name="Rokhsar D.S."/>
        </authorList>
    </citation>
    <scope>NUCLEOTIDE SEQUENCE [LARGE SCALE GENOMIC DNA]</scope>
    <source>
        <strain evidence="2">cv. TDa95/00328</strain>
    </source>
</reference>
<keyword evidence="2" id="KW-1185">Reference proteome</keyword>
<organism evidence="1 2">
    <name type="scientific">Dioscorea alata</name>
    <name type="common">Purple yam</name>
    <dbReference type="NCBI Taxonomy" id="55571"/>
    <lineage>
        <taxon>Eukaryota</taxon>
        <taxon>Viridiplantae</taxon>
        <taxon>Streptophyta</taxon>
        <taxon>Embryophyta</taxon>
        <taxon>Tracheophyta</taxon>
        <taxon>Spermatophyta</taxon>
        <taxon>Magnoliopsida</taxon>
        <taxon>Liliopsida</taxon>
        <taxon>Dioscoreales</taxon>
        <taxon>Dioscoreaceae</taxon>
        <taxon>Dioscorea</taxon>
    </lineage>
</organism>
<dbReference type="Proteomes" id="UP000827976">
    <property type="component" value="Chromosome 16"/>
</dbReference>
<name>A0ACB7UFR8_DIOAL</name>
<accession>A0ACB7UFR8</accession>
<dbReference type="EMBL" id="CM037026">
    <property type="protein sequence ID" value="KAH7659055.1"/>
    <property type="molecule type" value="Genomic_DNA"/>
</dbReference>